<feature type="repeat" description="TPR" evidence="2">
    <location>
        <begin position="139"/>
        <end position="172"/>
    </location>
</feature>
<dbReference type="GO" id="GO:0016020">
    <property type="term" value="C:membrane"/>
    <property type="evidence" value="ECO:0007669"/>
    <property type="project" value="TreeGrafter"/>
</dbReference>
<dbReference type="PANTHER" id="PTHR46512:SF1">
    <property type="entry name" value="PEPTIDYLPROLYL ISOMERASE"/>
    <property type="match status" value="1"/>
</dbReference>
<proteinExistence type="predicted"/>
<feature type="region of interest" description="Disordered" evidence="4">
    <location>
        <begin position="351"/>
        <end position="372"/>
    </location>
</feature>
<dbReference type="GO" id="GO:0044183">
    <property type="term" value="F:protein folding chaperone"/>
    <property type="evidence" value="ECO:0007669"/>
    <property type="project" value="TreeGrafter"/>
</dbReference>
<protein>
    <submittedName>
        <fullName evidence="6">Unnamed protein product</fullName>
    </submittedName>
</protein>
<evidence type="ECO:0000313" key="6">
    <source>
        <dbReference type="EMBL" id="GMF46294.1"/>
    </source>
</evidence>
<dbReference type="InterPro" id="IPR014720">
    <property type="entry name" value="dsRBD_dom"/>
</dbReference>
<dbReference type="PANTHER" id="PTHR46512">
    <property type="entry name" value="PEPTIDYLPROLYL ISOMERASE"/>
    <property type="match status" value="1"/>
</dbReference>
<dbReference type="GO" id="GO:0005740">
    <property type="term" value="C:mitochondrial envelope"/>
    <property type="evidence" value="ECO:0007669"/>
    <property type="project" value="TreeGrafter"/>
</dbReference>
<dbReference type="AlphaFoldDB" id="A0A9W6XVT3"/>
<keyword evidence="1" id="KW-0694">RNA-binding</keyword>
<dbReference type="SUPFAM" id="SSF48452">
    <property type="entry name" value="TPR-like"/>
    <property type="match status" value="1"/>
</dbReference>
<name>A0A9W6XVT3_9STRA</name>
<comment type="caution">
    <text evidence="6">The sequence shown here is derived from an EMBL/GenBank/DDBJ whole genome shotgun (WGS) entry which is preliminary data.</text>
</comment>
<accession>A0A9W6XVT3</accession>
<feature type="region of interest" description="Disordered" evidence="4">
    <location>
        <begin position="207"/>
        <end position="243"/>
    </location>
</feature>
<reference evidence="6" key="1">
    <citation type="submission" date="2023-04" db="EMBL/GenBank/DDBJ databases">
        <title>Phytophthora fragariaefolia NBRC 109709.</title>
        <authorList>
            <person name="Ichikawa N."/>
            <person name="Sato H."/>
            <person name="Tonouchi N."/>
        </authorList>
    </citation>
    <scope>NUCLEOTIDE SEQUENCE</scope>
    <source>
        <strain evidence="6">NBRC 109709</strain>
    </source>
</reference>
<evidence type="ECO:0000259" key="5">
    <source>
        <dbReference type="PROSITE" id="PS50137"/>
    </source>
</evidence>
<dbReference type="EMBL" id="BSXT01001959">
    <property type="protein sequence ID" value="GMF46294.1"/>
    <property type="molecule type" value="Genomic_DNA"/>
</dbReference>
<feature type="compositionally biased region" description="Low complexity" evidence="4">
    <location>
        <begin position="207"/>
        <end position="218"/>
    </location>
</feature>
<evidence type="ECO:0000313" key="7">
    <source>
        <dbReference type="Proteomes" id="UP001165121"/>
    </source>
</evidence>
<dbReference type="Proteomes" id="UP001165121">
    <property type="component" value="Unassembled WGS sequence"/>
</dbReference>
<dbReference type="PROSITE" id="PS50005">
    <property type="entry name" value="TPR"/>
    <property type="match status" value="1"/>
</dbReference>
<gene>
    <name evidence="6" type="ORF">Pfra01_001696400</name>
</gene>
<dbReference type="GO" id="GO:0003723">
    <property type="term" value="F:RNA binding"/>
    <property type="evidence" value="ECO:0007669"/>
    <property type="project" value="UniProtKB-UniRule"/>
</dbReference>
<evidence type="ECO:0000256" key="1">
    <source>
        <dbReference type="PROSITE-ProRule" id="PRU00266"/>
    </source>
</evidence>
<dbReference type="OrthoDB" id="64332at2759"/>
<feature type="domain" description="DRBM" evidence="5">
    <location>
        <begin position="385"/>
        <end position="453"/>
    </location>
</feature>
<dbReference type="InterPro" id="IPR019734">
    <property type="entry name" value="TPR_rpt"/>
</dbReference>
<keyword evidence="2" id="KW-0802">TPR repeat</keyword>
<evidence type="ECO:0000256" key="3">
    <source>
        <dbReference type="SAM" id="Coils"/>
    </source>
</evidence>
<feature type="coiled-coil region" evidence="3">
    <location>
        <begin position="175"/>
        <end position="202"/>
    </location>
</feature>
<dbReference type="GO" id="GO:0005829">
    <property type="term" value="C:cytosol"/>
    <property type="evidence" value="ECO:0007669"/>
    <property type="project" value="TreeGrafter"/>
</dbReference>
<dbReference type="InterPro" id="IPR011990">
    <property type="entry name" value="TPR-like_helical_dom_sf"/>
</dbReference>
<dbReference type="SUPFAM" id="SSF54768">
    <property type="entry name" value="dsRNA-binding domain-like"/>
    <property type="match status" value="1"/>
</dbReference>
<dbReference type="PROSITE" id="PS50137">
    <property type="entry name" value="DS_RBD"/>
    <property type="match status" value="1"/>
</dbReference>
<evidence type="ECO:0000256" key="2">
    <source>
        <dbReference type="PROSITE-ProRule" id="PRU00339"/>
    </source>
</evidence>
<dbReference type="GO" id="GO:0012505">
    <property type="term" value="C:endomembrane system"/>
    <property type="evidence" value="ECO:0007669"/>
    <property type="project" value="TreeGrafter"/>
</dbReference>
<feature type="region of interest" description="Disordered" evidence="4">
    <location>
        <begin position="463"/>
        <end position="485"/>
    </location>
</feature>
<dbReference type="Gene3D" id="1.25.40.10">
    <property type="entry name" value="Tetratricopeptide repeat domain"/>
    <property type="match status" value="1"/>
</dbReference>
<organism evidence="6 7">
    <name type="scientific">Phytophthora fragariaefolia</name>
    <dbReference type="NCBI Taxonomy" id="1490495"/>
    <lineage>
        <taxon>Eukaryota</taxon>
        <taxon>Sar</taxon>
        <taxon>Stramenopiles</taxon>
        <taxon>Oomycota</taxon>
        <taxon>Peronosporomycetes</taxon>
        <taxon>Peronosporales</taxon>
        <taxon>Peronosporaceae</taxon>
        <taxon>Phytophthora</taxon>
    </lineage>
</organism>
<sequence length="485" mass="54123">MRDAQPQLHAQGALLDRWYARAAAEQLDAAARRRAQDETPPELLQDAEHAQGDGRRKFRDKNFYAAANAFQRSLEAVLKHQQSEYYGDVVAPADWDDEALQQRYVTLCNNVAICGLKMQDLSLVSEYAGKALAVDQASSKALYAMAKLRLLEHRYAEAREVLRTALTFHPDKSQYVNLRKEIEAAERMHVLEQAELAEVRAKQVQAAQAARAENPEAPLEMTAEEREEQFKQNLQQRRDATPLPTREDDLFAAARLNVYFMKIKQRMMADIQPRYNADAGEEPLFECTIVNGTTGEVLAAGVQGVSKKIVKNEACKIAIEKLWQDKQAAGKLTPEDLTYLERFEHAKASGHSLTSEPAVQAAPQKAPDSSPQLPTRLSWLERQLQPLPLLNQLSQRGILQARFDMEDVSPDKEVTEFKCTGFLNGEQIAAANAISKKKARAEVASKVLAAAFEKKLVIVYDTPADENEDGTKDQDEGEQTPAHGG</sequence>
<keyword evidence="3" id="KW-0175">Coiled coil</keyword>
<dbReference type="InterPro" id="IPR050754">
    <property type="entry name" value="FKBP4/5/8-like"/>
</dbReference>
<evidence type="ECO:0000256" key="4">
    <source>
        <dbReference type="SAM" id="MobiDB-lite"/>
    </source>
</evidence>
<feature type="region of interest" description="Disordered" evidence="4">
    <location>
        <begin position="30"/>
        <end position="54"/>
    </location>
</feature>
<keyword evidence="7" id="KW-1185">Reference proteome</keyword>